<dbReference type="GO" id="GO:0003677">
    <property type="term" value="F:DNA binding"/>
    <property type="evidence" value="ECO:0007669"/>
    <property type="project" value="UniProtKB-KW"/>
</dbReference>
<keyword evidence="2" id="KW-0238">DNA-binding</keyword>
<evidence type="ECO:0000313" key="8">
    <source>
        <dbReference type="Proteomes" id="UP000000637"/>
    </source>
</evidence>
<reference evidence="7 8" key="1">
    <citation type="journal article" date="2006" name="PLoS Genet.">
        <title>Secrets of soil survival revealed by the genome sequence of Arthrobacter aurescens TC1.</title>
        <authorList>
            <person name="Mongodin E.F."/>
            <person name="Shapir N."/>
            <person name="Daugherty S.C."/>
            <person name="DeBoy R.T."/>
            <person name="Emerson J.B."/>
            <person name="Shvartzbeyn A."/>
            <person name="Radune D."/>
            <person name="Vamathevan J."/>
            <person name="Riggs F."/>
            <person name="Grinberg V."/>
            <person name="Khouri H."/>
            <person name="Wackett L.P."/>
            <person name="Nelson K.E."/>
            <person name="Sadowsky M.J."/>
        </authorList>
    </citation>
    <scope>NUCLEOTIDE SEQUENCE [LARGE SCALE GENOMIC DNA]</scope>
    <source>
        <strain evidence="7 8">TC1</strain>
    </source>
</reference>
<organism evidence="7 8">
    <name type="scientific">Paenarthrobacter aurescens (strain TC1)</name>
    <dbReference type="NCBI Taxonomy" id="290340"/>
    <lineage>
        <taxon>Bacteria</taxon>
        <taxon>Bacillati</taxon>
        <taxon>Actinomycetota</taxon>
        <taxon>Actinomycetes</taxon>
        <taxon>Micrococcales</taxon>
        <taxon>Micrococcaceae</taxon>
        <taxon>Paenarthrobacter</taxon>
    </lineage>
</organism>
<keyword evidence="8" id="KW-1185">Reference proteome</keyword>
<geneLocation type="plasmid" evidence="7 8">
    <name>pTC2</name>
</geneLocation>
<dbReference type="Gene3D" id="1.10.10.10">
    <property type="entry name" value="Winged helix-like DNA-binding domain superfamily/Winged helix DNA-binding domain"/>
    <property type="match status" value="1"/>
</dbReference>
<dbReference type="SUPFAM" id="SSF55781">
    <property type="entry name" value="GAF domain-like"/>
    <property type="match status" value="2"/>
</dbReference>
<keyword evidence="3" id="KW-0804">Transcription</keyword>
<keyword evidence="7" id="KW-0614">Plasmid</keyword>
<dbReference type="Pfam" id="PF01614">
    <property type="entry name" value="IclR_C"/>
    <property type="match status" value="2"/>
</dbReference>
<dbReference type="PANTHER" id="PTHR30136">
    <property type="entry name" value="HELIX-TURN-HELIX TRANSCRIPTIONAL REGULATOR, ICLR FAMILY"/>
    <property type="match status" value="1"/>
</dbReference>
<feature type="domain" description="HTH iclR-type" evidence="5">
    <location>
        <begin position="40"/>
        <end position="102"/>
    </location>
</feature>
<feature type="compositionally biased region" description="Basic and acidic residues" evidence="4">
    <location>
        <begin position="538"/>
        <end position="547"/>
    </location>
</feature>
<keyword evidence="1" id="KW-0805">Transcription regulation</keyword>
<dbReference type="Proteomes" id="UP000000637">
    <property type="component" value="Plasmid pTC2"/>
</dbReference>
<proteinExistence type="predicted"/>
<dbReference type="InterPro" id="IPR036390">
    <property type="entry name" value="WH_DNA-bd_sf"/>
</dbReference>
<dbReference type="InterPro" id="IPR050707">
    <property type="entry name" value="HTH_MetabolicPath_Reg"/>
</dbReference>
<feature type="domain" description="IclR-ED" evidence="6">
    <location>
        <begin position="361"/>
        <end position="532"/>
    </location>
</feature>
<dbReference type="SUPFAM" id="SSF46785">
    <property type="entry name" value="Winged helix' DNA-binding domain"/>
    <property type="match status" value="1"/>
</dbReference>
<dbReference type="eggNOG" id="COG1414">
    <property type="taxonomic scope" value="Bacteria"/>
</dbReference>
<dbReference type="PANTHER" id="PTHR30136:SF24">
    <property type="entry name" value="HTH-TYPE TRANSCRIPTIONAL REPRESSOR ALLR"/>
    <property type="match status" value="1"/>
</dbReference>
<dbReference type="EMBL" id="CP000476">
    <property type="protein sequence ID" value="ABM10762.1"/>
    <property type="molecule type" value="Genomic_DNA"/>
</dbReference>
<dbReference type="InterPro" id="IPR014757">
    <property type="entry name" value="Tscrpt_reg_IclR_C"/>
</dbReference>
<dbReference type="AlphaFoldDB" id="A1RDF7"/>
<evidence type="ECO:0000256" key="4">
    <source>
        <dbReference type="SAM" id="MobiDB-lite"/>
    </source>
</evidence>
<dbReference type="DNASU" id="4641796"/>
<evidence type="ECO:0000259" key="6">
    <source>
        <dbReference type="PROSITE" id="PS51078"/>
    </source>
</evidence>
<evidence type="ECO:0000259" key="5">
    <source>
        <dbReference type="PROSITE" id="PS51077"/>
    </source>
</evidence>
<dbReference type="GO" id="GO:0045892">
    <property type="term" value="P:negative regulation of DNA-templated transcription"/>
    <property type="evidence" value="ECO:0007669"/>
    <property type="project" value="TreeGrafter"/>
</dbReference>
<dbReference type="SMART" id="SM00419">
    <property type="entry name" value="HTH_CRP"/>
    <property type="match status" value="1"/>
</dbReference>
<dbReference type="OrthoDB" id="4068713at2"/>
<dbReference type="Pfam" id="PF09339">
    <property type="entry name" value="HTH_IclR"/>
    <property type="match status" value="1"/>
</dbReference>
<dbReference type="KEGG" id="aau:AAur_pTC20108"/>
<dbReference type="Gene3D" id="3.30.450.40">
    <property type="match status" value="2"/>
</dbReference>
<dbReference type="InterPro" id="IPR012318">
    <property type="entry name" value="HTH_CRP"/>
</dbReference>
<evidence type="ECO:0000256" key="1">
    <source>
        <dbReference type="ARBA" id="ARBA00023015"/>
    </source>
</evidence>
<sequence length="560" mass="59643">MPVFHATVKRSHWGRATHGEGQRKPWDTANMAQLDQSAQRDGSKEVVAVLEAVIGRTGYGWGVRELAEELNASRSTVNRILSRLVEERLVSRDVSGAYIIGPRLKVLSAALQEGHPLFVEGTRILARLSRASGATALMAVETGNPEQCFVLASVEPDAPVRYTLPPGTNLPTHAGALGLAILTRRGTAGLPEELKKYTEASMDSRTRIENALQSYSTVGAVVSIGQHIPDAAGIGVPFTVNDRLFGSLSLSRPRNEFKESDIEAGAALLSQAARELESLTERAGSRNKGQVLPEAESSALIQRITAIITAFCSEPMAELSLQDLSGLWGTRSVATRRLAESAREVGLMTTLDNGAWTAGPTLLRWSASLGSGHDLPQLVDEDLRGLSGQTGETTTLALYDTDTEVAHIGRTIAGARNVRYVLEEGEKIPLTAGAAGKAILAHLPEHLSARIGKEAGVSEQELELIRSQGWAATDSERVPDAHGIAAPFFVNGIIRGSVTVTVPNHRVAGTPPTELTSAVVSTAHRLSRLLTVKSARLPADHEGKPGELESEPDAVFAAAQ</sequence>
<evidence type="ECO:0000256" key="3">
    <source>
        <dbReference type="ARBA" id="ARBA00023163"/>
    </source>
</evidence>
<protein>
    <submittedName>
        <fullName evidence="7">Transcriptional regulator, IclR family</fullName>
    </submittedName>
</protein>
<evidence type="ECO:0000313" key="7">
    <source>
        <dbReference type="EMBL" id="ABM10762.1"/>
    </source>
</evidence>
<dbReference type="SMART" id="SM00346">
    <property type="entry name" value="HTH_ICLR"/>
    <property type="match status" value="1"/>
</dbReference>
<name>A1RDF7_PAEAT</name>
<feature type="region of interest" description="Disordered" evidence="4">
    <location>
        <begin position="1"/>
        <end position="25"/>
    </location>
</feature>
<gene>
    <name evidence="7" type="ordered locus">AAur_pTC20108</name>
</gene>
<dbReference type="InterPro" id="IPR036388">
    <property type="entry name" value="WH-like_DNA-bd_sf"/>
</dbReference>
<dbReference type="InterPro" id="IPR029016">
    <property type="entry name" value="GAF-like_dom_sf"/>
</dbReference>
<dbReference type="PROSITE" id="PS51078">
    <property type="entry name" value="ICLR_ED"/>
    <property type="match status" value="2"/>
</dbReference>
<feature type="region of interest" description="Disordered" evidence="4">
    <location>
        <begin position="537"/>
        <end position="560"/>
    </location>
</feature>
<accession>A1RDF7</accession>
<dbReference type="PROSITE" id="PS51077">
    <property type="entry name" value="HTH_ICLR"/>
    <property type="match status" value="1"/>
</dbReference>
<evidence type="ECO:0000256" key="2">
    <source>
        <dbReference type="ARBA" id="ARBA00023125"/>
    </source>
</evidence>
<dbReference type="HOGENOM" id="CLU_527709_0_0_11"/>
<dbReference type="InterPro" id="IPR005471">
    <property type="entry name" value="Tscrpt_reg_IclR_N"/>
</dbReference>
<feature type="domain" description="IclR-ED" evidence="6">
    <location>
        <begin position="103"/>
        <end position="282"/>
    </location>
</feature>
<dbReference type="GO" id="GO:0003700">
    <property type="term" value="F:DNA-binding transcription factor activity"/>
    <property type="evidence" value="ECO:0007669"/>
    <property type="project" value="TreeGrafter"/>
</dbReference>